<name>A0AA36G6I4_9BILA</name>
<dbReference type="Gene3D" id="1.25.10.10">
    <property type="entry name" value="Leucine-rich Repeat Variant"/>
    <property type="match status" value="2"/>
</dbReference>
<evidence type="ECO:0000313" key="4">
    <source>
        <dbReference type="Proteomes" id="UP001177023"/>
    </source>
</evidence>
<comment type="caution">
    <text evidence="3">The sequence shown here is derived from an EMBL/GenBank/DDBJ whole genome shotgun (WGS) entry which is preliminary data.</text>
</comment>
<keyword evidence="1" id="KW-0677">Repeat</keyword>
<dbReference type="InterPro" id="IPR011989">
    <property type="entry name" value="ARM-like"/>
</dbReference>
<feature type="compositionally biased region" description="Basic and acidic residues" evidence="2">
    <location>
        <begin position="610"/>
        <end position="620"/>
    </location>
</feature>
<protein>
    <recommendedName>
        <fullName evidence="5">Nucleolar protein 9</fullName>
    </recommendedName>
</protein>
<dbReference type="Pfam" id="PF22493">
    <property type="entry name" value="PUF_NOP9"/>
    <property type="match status" value="1"/>
</dbReference>
<dbReference type="GO" id="GO:0005730">
    <property type="term" value="C:nucleolus"/>
    <property type="evidence" value="ECO:0007669"/>
    <property type="project" value="TreeGrafter"/>
</dbReference>
<feature type="region of interest" description="Disordered" evidence="2">
    <location>
        <begin position="1"/>
        <end position="54"/>
    </location>
</feature>
<organism evidence="3 4">
    <name type="scientific">Mesorhabditis spiculigera</name>
    <dbReference type="NCBI Taxonomy" id="96644"/>
    <lineage>
        <taxon>Eukaryota</taxon>
        <taxon>Metazoa</taxon>
        <taxon>Ecdysozoa</taxon>
        <taxon>Nematoda</taxon>
        <taxon>Chromadorea</taxon>
        <taxon>Rhabditida</taxon>
        <taxon>Rhabditina</taxon>
        <taxon>Rhabditomorpha</taxon>
        <taxon>Rhabditoidea</taxon>
        <taxon>Rhabditidae</taxon>
        <taxon>Mesorhabditinae</taxon>
        <taxon>Mesorhabditis</taxon>
    </lineage>
</organism>
<accession>A0AA36G6I4</accession>
<dbReference type="SUPFAM" id="SSF48371">
    <property type="entry name" value="ARM repeat"/>
    <property type="match status" value="1"/>
</dbReference>
<dbReference type="Proteomes" id="UP001177023">
    <property type="component" value="Unassembled WGS sequence"/>
</dbReference>
<feature type="region of interest" description="Disordered" evidence="2">
    <location>
        <begin position="610"/>
        <end position="647"/>
    </location>
</feature>
<gene>
    <name evidence="3" type="ORF">MSPICULIGERA_LOCUS18121</name>
</gene>
<dbReference type="GO" id="GO:0000447">
    <property type="term" value="P:endonucleolytic cleavage in ITS1 to separate SSU-rRNA from 5.8S rRNA and LSU-rRNA from tricistronic rRNA transcript (SSU-rRNA, 5.8S rRNA, LSU-rRNA)"/>
    <property type="evidence" value="ECO:0007669"/>
    <property type="project" value="TreeGrafter"/>
</dbReference>
<feature type="compositionally biased region" description="Low complexity" evidence="2">
    <location>
        <begin position="633"/>
        <end position="647"/>
    </location>
</feature>
<dbReference type="SMART" id="SM00025">
    <property type="entry name" value="Pumilio"/>
    <property type="match status" value="3"/>
</dbReference>
<feature type="non-terminal residue" evidence="3">
    <location>
        <position position="647"/>
    </location>
</feature>
<evidence type="ECO:0000256" key="2">
    <source>
        <dbReference type="SAM" id="MobiDB-lite"/>
    </source>
</evidence>
<keyword evidence="4" id="KW-1185">Reference proteome</keyword>
<proteinExistence type="predicted"/>
<dbReference type="GO" id="GO:0030688">
    <property type="term" value="C:preribosome, small subunit precursor"/>
    <property type="evidence" value="ECO:0007669"/>
    <property type="project" value="TreeGrafter"/>
</dbReference>
<evidence type="ECO:0008006" key="5">
    <source>
        <dbReference type="Google" id="ProtNLM"/>
    </source>
</evidence>
<dbReference type="InterPro" id="IPR040000">
    <property type="entry name" value="NOP9"/>
</dbReference>
<dbReference type="GO" id="GO:0030686">
    <property type="term" value="C:90S preribosome"/>
    <property type="evidence" value="ECO:0007669"/>
    <property type="project" value="TreeGrafter"/>
</dbReference>
<dbReference type="AlphaFoldDB" id="A0AA36G6I4"/>
<dbReference type="GO" id="GO:0003723">
    <property type="term" value="F:RNA binding"/>
    <property type="evidence" value="ECO:0007669"/>
    <property type="project" value="InterPro"/>
</dbReference>
<feature type="region of interest" description="Disordered" evidence="2">
    <location>
        <begin position="232"/>
        <end position="253"/>
    </location>
</feature>
<dbReference type="EMBL" id="CATQJA010002657">
    <property type="protein sequence ID" value="CAJ0579918.1"/>
    <property type="molecule type" value="Genomic_DNA"/>
</dbReference>
<dbReference type="InterPro" id="IPR016024">
    <property type="entry name" value="ARM-type_fold"/>
</dbReference>
<sequence length="647" mass="73367">MTRKRKNPVEATEEAAARPFPAKNHSPKKDYANQNEFSQYGYKDENHGQYPAKRPFDRYKNQEAQQDSYEYDANSTNMSGGDAASGFPKDVVTYLRNMERISKDGGFINDAVDRAIDEVTGLEERLLMYPESSRVVEELFGKTSYAAYSFLQLVSKLKHKTIISMIYSGCGAKVLDVLLYRLNLAENAEALQIFELFTELVAENWTDFAHSMNSSFIIRALLRIFSGLQPEANKGDHKKPPAPVTTPKPKYSSPEAEKKLAPFYKKLATLLFDYGSHSAILDHNHIALLIQEGIACEAAHSRVKLIDQFIDAAITKAGDDQTQITKEWEGRNSSRVWEKLVDSCSEDAKLRVWMTISGSASKLAQHQSANFALQKLIRSVRSLELATDIMDELSPILDQLLTSASFGVVQSLVHCASHHDDLQQTLLKSFRRYFKANTESTKLHFLPNVLTMNGSKNQSSEVVPDTITTRGSLVFECLLNLTRTKTISECLKSLSPDTVFQLGTHRVGSHVIEHVFQSKNIGKDVKLQIAGAFEGKWSSLIDNPYGSHVFERLWDCDAFTIDLKERFMHQIMRNTPKGYGKFWRFMLLRTKAELYKKDVKAWVKEWKTEGEMTQKDEKRMNKIKKKAEKKLQANKQSAEAQEPAAEE</sequence>
<dbReference type="GO" id="GO:0000472">
    <property type="term" value="P:endonucleolytic cleavage to generate mature 5'-end of SSU-rRNA from (SSU-rRNA, 5.8S rRNA, LSU-rRNA)"/>
    <property type="evidence" value="ECO:0007669"/>
    <property type="project" value="TreeGrafter"/>
</dbReference>
<dbReference type="PANTHER" id="PTHR13102:SF0">
    <property type="entry name" value="NUCLEOLAR PROTEIN 9"/>
    <property type="match status" value="1"/>
</dbReference>
<dbReference type="GO" id="GO:0000480">
    <property type="term" value="P:endonucleolytic cleavage in 5'-ETS of tricistronic rRNA transcript (SSU-rRNA, 5.8S rRNA, LSU-rRNA)"/>
    <property type="evidence" value="ECO:0007669"/>
    <property type="project" value="TreeGrafter"/>
</dbReference>
<evidence type="ECO:0000313" key="3">
    <source>
        <dbReference type="EMBL" id="CAJ0579918.1"/>
    </source>
</evidence>
<evidence type="ECO:0000256" key="1">
    <source>
        <dbReference type="ARBA" id="ARBA00022737"/>
    </source>
</evidence>
<dbReference type="GO" id="GO:0000056">
    <property type="term" value="P:ribosomal small subunit export from nucleus"/>
    <property type="evidence" value="ECO:0007669"/>
    <property type="project" value="TreeGrafter"/>
</dbReference>
<dbReference type="PANTHER" id="PTHR13102">
    <property type="entry name" value="NUCLEOLAR PROTEIN 9"/>
    <property type="match status" value="1"/>
</dbReference>
<reference evidence="3" key="1">
    <citation type="submission" date="2023-06" db="EMBL/GenBank/DDBJ databases">
        <authorList>
            <person name="Delattre M."/>
        </authorList>
    </citation>
    <scope>NUCLEOTIDE SEQUENCE</scope>
    <source>
        <strain evidence="3">AF72</strain>
    </source>
</reference>
<dbReference type="InterPro" id="IPR001313">
    <property type="entry name" value="Pumilio_RNA-bd_rpt"/>
</dbReference>